<organism evidence="1 2">
    <name type="scientific">Panagrellus redivivus</name>
    <name type="common">Microworm</name>
    <dbReference type="NCBI Taxonomy" id="6233"/>
    <lineage>
        <taxon>Eukaryota</taxon>
        <taxon>Metazoa</taxon>
        <taxon>Ecdysozoa</taxon>
        <taxon>Nematoda</taxon>
        <taxon>Chromadorea</taxon>
        <taxon>Rhabditida</taxon>
        <taxon>Tylenchina</taxon>
        <taxon>Panagrolaimomorpha</taxon>
        <taxon>Panagrolaimoidea</taxon>
        <taxon>Panagrolaimidae</taxon>
        <taxon>Panagrellus</taxon>
    </lineage>
</organism>
<dbReference type="AlphaFoldDB" id="A0A7E4W437"/>
<protein>
    <submittedName>
        <fullName evidence="2">DUF1822 family protein</fullName>
    </submittedName>
</protein>
<accession>A0A7E4W437</accession>
<proteinExistence type="predicted"/>
<reference evidence="1" key="1">
    <citation type="journal article" date="2013" name="Genetics">
        <title>The draft genome and transcriptome of Panagrellus redivivus are shaped by the harsh demands of a free-living lifestyle.</title>
        <authorList>
            <person name="Srinivasan J."/>
            <person name="Dillman A.R."/>
            <person name="Macchietto M.G."/>
            <person name="Heikkinen L."/>
            <person name="Lakso M."/>
            <person name="Fracchia K.M."/>
            <person name="Antoshechkin I."/>
            <person name="Mortazavi A."/>
            <person name="Wong G."/>
            <person name="Sternberg P.W."/>
        </authorList>
    </citation>
    <scope>NUCLEOTIDE SEQUENCE [LARGE SCALE GENOMIC DNA]</scope>
    <source>
        <strain evidence="1">MT8872</strain>
    </source>
</reference>
<keyword evidence="1" id="KW-1185">Reference proteome</keyword>
<evidence type="ECO:0000313" key="2">
    <source>
        <dbReference type="WBParaSite" id="Pan_g6784.t1"/>
    </source>
</evidence>
<name>A0A7E4W437_PANRE</name>
<dbReference type="WBParaSite" id="Pan_g6784.t1">
    <property type="protein sequence ID" value="Pan_g6784.t1"/>
    <property type="gene ID" value="Pan_g6784"/>
</dbReference>
<reference evidence="2" key="2">
    <citation type="submission" date="2020-10" db="UniProtKB">
        <authorList>
            <consortium name="WormBaseParasite"/>
        </authorList>
    </citation>
    <scope>IDENTIFICATION</scope>
</reference>
<dbReference type="Proteomes" id="UP000492821">
    <property type="component" value="Unassembled WGS sequence"/>
</dbReference>
<sequence>MPYPLEKLSYGLRQRLRELTTPTEAYDLQIAAPNYIGFQPIQKLQPSKSVTFELDAENSLQATFHEISLPAVNAETLYIIPEDLVDF</sequence>
<evidence type="ECO:0000313" key="1">
    <source>
        <dbReference type="Proteomes" id="UP000492821"/>
    </source>
</evidence>